<protein>
    <recommendedName>
        <fullName evidence="4">RRM domain-containing protein</fullName>
    </recommendedName>
</protein>
<dbReference type="Gene3D" id="3.30.110.20">
    <property type="entry name" value="Alba-like domain"/>
    <property type="match status" value="2"/>
</dbReference>
<dbReference type="InterPro" id="IPR036882">
    <property type="entry name" value="Alba-like_dom_sf"/>
</dbReference>
<sequence length="864" mass="98296">MFSLSRHFRRGLASATRGSRWSREFRPMMYATDKMQHCENRFTLSKDTDTQECGHAMADFLREPGQMVVLQMIGPDACAKAVRTAAYLRQQYKMELDLYFTTAPEGVVAYDKGAAEEIWIGLEVAEGPPPFTALIDFEISSKTFPDKLAWAIASHLFRGESMRLTGIGPRSIIKMVTAVGIAAKWFDDNGRGVVLSRATSISVALPPGKMYEGRKTDFSWATQISTRLVPTEQMKQIQEALASSTEAGSDAPLSELDELAKTLAVKESPGKLLRWTPADREYLLRGLGRIRPSRRMLEAKNRFQIYDEIDTQQLAKVIGNCFATEPGEIVVIETSNPSSLNRAVRAAAMVSQMDRLLPLVLRFTGPPVDKESRTSDDIWVSMAAEPLPEEGVNVKDLHVAAKSSVSALAVAITNIVHDGDTVKLIGIGPENAFKMARAIAIAANHCTNPAIGPVGDLLCQASTVVLDPTTNAAPMQRGGKPFWGLQLLVRIRLKKRRKKVQLPTHFSHISKVVPHFYVPYYGASKMRWYPVLPYKRLRPSSLHHYPEVSKTTGDRINWYGKDPQSGYEGAKMFGPHTIELDGMPMGRTPEYMQERLRRFFSKFGVVKICRAVPHELDPYQCQGKAYVTFRDRRSVFRALKAPLKFPASLHDKFVRMRDLNTDKRNDPLYLVKSEHNNRELVSVARQLHRALLSDGPRPLSTVWQGVMEQEFKTERLRTANHCVMQRFGSWKDFLESEGMNHIVHCDGRTVWAKPMTPVRLEKQLLQLSIELSKKLKAECSVHWRQGREHIPLPEHTRFLMRKWDHHEKLAWCLQTMSHNHFYQRVYDPKLIAKWRIKRERNMVRNKAREEKRLESQRMAALEAA</sequence>
<accession>A0A7J6S2V2</accession>
<organism evidence="5 6">
    <name type="scientific">Perkinsus olseni</name>
    <name type="common">Perkinsus atlanticus</name>
    <dbReference type="NCBI Taxonomy" id="32597"/>
    <lineage>
        <taxon>Eukaryota</taxon>
        <taxon>Sar</taxon>
        <taxon>Alveolata</taxon>
        <taxon>Perkinsozoa</taxon>
        <taxon>Perkinsea</taxon>
        <taxon>Perkinsida</taxon>
        <taxon>Perkinsidae</taxon>
        <taxon>Perkinsus</taxon>
    </lineage>
</organism>
<dbReference type="EMBL" id="JABANM010017725">
    <property type="protein sequence ID" value="KAF4727278.1"/>
    <property type="molecule type" value="Genomic_DNA"/>
</dbReference>
<feature type="domain" description="RRM" evidence="4">
    <location>
        <begin position="576"/>
        <end position="666"/>
    </location>
</feature>
<name>A0A7J6S2V2_PEROL</name>
<feature type="coiled-coil region" evidence="3">
    <location>
        <begin position="836"/>
        <end position="864"/>
    </location>
</feature>
<gene>
    <name evidence="5" type="ORF">FOZ62_001663</name>
</gene>
<keyword evidence="1 2" id="KW-0694">RNA-binding</keyword>
<dbReference type="InterPro" id="IPR012677">
    <property type="entry name" value="Nucleotide-bd_a/b_plait_sf"/>
</dbReference>
<evidence type="ECO:0000256" key="1">
    <source>
        <dbReference type="ARBA" id="ARBA00022884"/>
    </source>
</evidence>
<dbReference type="Gene3D" id="3.30.70.330">
    <property type="match status" value="1"/>
</dbReference>
<dbReference type="PROSITE" id="PS50102">
    <property type="entry name" value="RRM"/>
    <property type="match status" value="1"/>
</dbReference>
<dbReference type="Proteomes" id="UP000574390">
    <property type="component" value="Unassembled WGS sequence"/>
</dbReference>
<evidence type="ECO:0000256" key="3">
    <source>
        <dbReference type="SAM" id="Coils"/>
    </source>
</evidence>
<keyword evidence="3" id="KW-0175">Coiled coil</keyword>
<comment type="caution">
    <text evidence="5">The sequence shown here is derived from an EMBL/GenBank/DDBJ whole genome shotgun (WGS) entry which is preliminary data.</text>
</comment>
<dbReference type="AlphaFoldDB" id="A0A7J6S2V2"/>
<evidence type="ECO:0000256" key="2">
    <source>
        <dbReference type="PROSITE-ProRule" id="PRU00176"/>
    </source>
</evidence>
<dbReference type="CDD" id="cd00590">
    <property type="entry name" value="RRM_SF"/>
    <property type="match status" value="1"/>
</dbReference>
<dbReference type="Pfam" id="PF00076">
    <property type="entry name" value="RRM_1"/>
    <property type="match status" value="1"/>
</dbReference>
<evidence type="ECO:0000313" key="5">
    <source>
        <dbReference type="EMBL" id="KAF4727278.1"/>
    </source>
</evidence>
<dbReference type="InterPro" id="IPR000504">
    <property type="entry name" value="RRM_dom"/>
</dbReference>
<reference evidence="5 6" key="1">
    <citation type="submission" date="2020-04" db="EMBL/GenBank/DDBJ databases">
        <title>Perkinsus olseni comparative genomics.</title>
        <authorList>
            <person name="Bogema D.R."/>
        </authorList>
    </citation>
    <scope>NUCLEOTIDE SEQUENCE [LARGE SCALE GENOMIC DNA]</scope>
    <source>
        <strain evidence="5">ATCC PRA-205</strain>
    </source>
</reference>
<dbReference type="GO" id="GO:0003723">
    <property type="term" value="F:RNA binding"/>
    <property type="evidence" value="ECO:0007669"/>
    <property type="project" value="UniProtKB-UniRule"/>
</dbReference>
<evidence type="ECO:0000313" key="6">
    <source>
        <dbReference type="Proteomes" id="UP000574390"/>
    </source>
</evidence>
<dbReference type="InterPro" id="IPR035979">
    <property type="entry name" value="RBD_domain_sf"/>
</dbReference>
<dbReference type="SUPFAM" id="SSF54928">
    <property type="entry name" value="RNA-binding domain, RBD"/>
    <property type="match status" value="1"/>
</dbReference>
<evidence type="ECO:0000259" key="4">
    <source>
        <dbReference type="PROSITE" id="PS50102"/>
    </source>
</evidence>
<proteinExistence type="predicted"/>